<evidence type="ECO:0000313" key="13">
    <source>
        <dbReference type="Proteomes" id="UP000230886"/>
    </source>
</evidence>
<evidence type="ECO:0000256" key="7">
    <source>
        <dbReference type="ARBA" id="ARBA00023027"/>
    </source>
</evidence>
<dbReference type="InterPro" id="IPR001509">
    <property type="entry name" value="Epimerase_deHydtase"/>
</dbReference>
<comment type="similarity">
    <text evidence="4 10">Belongs to the NAD(P)-dependent epimerase/dehydratase family.</text>
</comment>
<accession>A0A2A5J495</accession>
<dbReference type="InterPro" id="IPR005886">
    <property type="entry name" value="UDP_G4E"/>
</dbReference>
<dbReference type="Gene3D" id="3.40.50.720">
    <property type="entry name" value="NAD(P)-binding Rossmann-like Domain"/>
    <property type="match status" value="1"/>
</dbReference>
<evidence type="ECO:0000256" key="6">
    <source>
        <dbReference type="ARBA" id="ARBA00018569"/>
    </source>
</evidence>
<dbReference type="SUPFAM" id="SSF51735">
    <property type="entry name" value="NAD(P)-binding Rossmann-fold domains"/>
    <property type="match status" value="1"/>
</dbReference>
<keyword evidence="10" id="KW-0119">Carbohydrate metabolism</keyword>
<evidence type="ECO:0000256" key="3">
    <source>
        <dbReference type="ARBA" id="ARBA00004947"/>
    </source>
</evidence>
<dbReference type="EMBL" id="NOVD01000038">
    <property type="protein sequence ID" value="PCK24047.1"/>
    <property type="molecule type" value="Genomic_DNA"/>
</dbReference>
<evidence type="ECO:0000256" key="8">
    <source>
        <dbReference type="ARBA" id="ARBA00023144"/>
    </source>
</evidence>
<evidence type="ECO:0000256" key="5">
    <source>
        <dbReference type="ARBA" id="ARBA00013189"/>
    </source>
</evidence>
<comment type="pathway">
    <text evidence="3 10">Carbohydrate metabolism; galactose metabolism.</text>
</comment>
<dbReference type="AlphaFoldDB" id="A0A2A5J495"/>
<evidence type="ECO:0000256" key="10">
    <source>
        <dbReference type="RuleBase" id="RU366046"/>
    </source>
</evidence>
<dbReference type="Pfam" id="PF01370">
    <property type="entry name" value="Epimerase"/>
    <property type="match status" value="1"/>
</dbReference>
<dbReference type="Proteomes" id="UP000230886">
    <property type="component" value="Unassembled WGS sequence"/>
</dbReference>
<organism evidence="12 13">
    <name type="scientific">Rhodococcus qingshengii</name>
    <dbReference type="NCBI Taxonomy" id="334542"/>
    <lineage>
        <taxon>Bacteria</taxon>
        <taxon>Bacillati</taxon>
        <taxon>Actinomycetota</taxon>
        <taxon>Actinomycetes</taxon>
        <taxon>Mycobacteriales</taxon>
        <taxon>Nocardiaceae</taxon>
        <taxon>Rhodococcus</taxon>
        <taxon>Rhodococcus erythropolis group</taxon>
    </lineage>
</organism>
<evidence type="ECO:0000256" key="4">
    <source>
        <dbReference type="ARBA" id="ARBA00007637"/>
    </source>
</evidence>
<dbReference type="InterPro" id="IPR036291">
    <property type="entry name" value="NAD(P)-bd_dom_sf"/>
</dbReference>
<dbReference type="NCBIfam" id="TIGR01179">
    <property type="entry name" value="galE"/>
    <property type="match status" value="1"/>
</dbReference>
<keyword evidence="8" id="KW-0299">Galactose metabolism</keyword>
<dbReference type="RefSeq" id="WP_099698567.1">
    <property type="nucleotide sequence ID" value="NZ_NOVD01000038.1"/>
</dbReference>
<dbReference type="UniPathway" id="UPA00214"/>
<evidence type="ECO:0000256" key="2">
    <source>
        <dbReference type="ARBA" id="ARBA00001911"/>
    </source>
</evidence>
<dbReference type="PANTHER" id="PTHR43725">
    <property type="entry name" value="UDP-GLUCOSE 4-EPIMERASE"/>
    <property type="match status" value="1"/>
</dbReference>
<comment type="subunit">
    <text evidence="10">Homodimer.</text>
</comment>
<sequence>MTLPRTVLVTGGSGFIGSHTCVALIERGHQVIVIDDYSNSSPHALTRVQALTGTTPTAYELDLRDRHALSAVFERHDIDVVIHFAAKKAVGESTQIPLDYFDVNIGCTTSLLRVMHQHGVHHLVFSSSCSIYGDAPPRPLTESDAPGPTNPYAWTKWTCEQLIDQATRHHPDIRAISLRYFNPIGAHPSGLLGEAPQGALHNVMPYLTEVAAGRLPALNVFGNDYPTPDGTAVRDYIHVLDVAGGHVAALEHIDDAPGMQVFNLGTGIGTSVLQLLAAFAEASGRDIPHIIRARRPGDVATLIADPHKVQAAWNWHTTLDLDAMCRDAWHFHTLNPHGYDVTSVDSPGRVGT</sequence>
<proteinExistence type="inferred from homology"/>
<comment type="catalytic activity">
    <reaction evidence="1 10">
        <text>UDP-alpha-D-glucose = UDP-alpha-D-galactose</text>
        <dbReference type="Rhea" id="RHEA:22168"/>
        <dbReference type="ChEBI" id="CHEBI:58885"/>
        <dbReference type="ChEBI" id="CHEBI:66914"/>
        <dbReference type="EC" id="5.1.3.2"/>
    </reaction>
</comment>
<comment type="caution">
    <text evidence="12">The sequence shown here is derived from an EMBL/GenBank/DDBJ whole genome shotgun (WGS) entry which is preliminary data.</text>
</comment>
<dbReference type="GO" id="GO:0005829">
    <property type="term" value="C:cytosol"/>
    <property type="evidence" value="ECO:0007669"/>
    <property type="project" value="TreeGrafter"/>
</dbReference>
<dbReference type="PANTHER" id="PTHR43725:SF47">
    <property type="entry name" value="UDP-GLUCOSE 4-EPIMERASE"/>
    <property type="match status" value="1"/>
</dbReference>
<comment type="cofactor">
    <cofactor evidence="2 10">
        <name>NAD(+)</name>
        <dbReference type="ChEBI" id="CHEBI:57540"/>
    </cofactor>
</comment>
<dbReference type="EC" id="5.1.3.2" evidence="5 10"/>
<protein>
    <recommendedName>
        <fullName evidence="6 10">UDP-glucose 4-epimerase</fullName>
        <ecNumber evidence="5 10">5.1.3.2</ecNumber>
    </recommendedName>
</protein>
<dbReference type="GO" id="GO:0006012">
    <property type="term" value="P:galactose metabolic process"/>
    <property type="evidence" value="ECO:0007669"/>
    <property type="project" value="UniProtKB-UniPathway"/>
</dbReference>
<gene>
    <name evidence="12" type="primary">galE</name>
    <name evidence="12" type="ORF">CHR55_27755</name>
</gene>
<keyword evidence="9 10" id="KW-0413">Isomerase</keyword>
<evidence type="ECO:0000259" key="11">
    <source>
        <dbReference type="Pfam" id="PF01370"/>
    </source>
</evidence>
<reference evidence="12 13" key="1">
    <citation type="submission" date="2017-07" db="EMBL/GenBank/DDBJ databases">
        <title>Draft sequence of Rhodococcus enclensis 23b-28.</title>
        <authorList>
            <person name="Besaury L."/>
            <person name="Sancelme M."/>
            <person name="Amato P."/>
            <person name="Lallement A."/>
            <person name="Delort A.-M."/>
        </authorList>
    </citation>
    <scope>NUCLEOTIDE SEQUENCE [LARGE SCALE GENOMIC DNA]</scope>
    <source>
        <strain evidence="12 13">23b-28</strain>
    </source>
</reference>
<dbReference type="Gene3D" id="3.90.25.10">
    <property type="entry name" value="UDP-galactose 4-epimerase, domain 1"/>
    <property type="match status" value="1"/>
</dbReference>
<dbReference type="GO" id="GO:0003978">
    <property type="term" value="F:UDP-glucose 4-epimerase activity"/>
    <property type="evidence" value="ECO:0007669"/>
    <property type="project" value="UniProtKB-UniRule"/>
</dbReference>
<evidence type="ECO:0000313" key="12">
    <source>
        <dbReference type="EMBL" id="PCK24047.1"/>
    </source>
</evidence>
<evidence type="ECO:0000256" key="9">
    <source>
        <dbReference type="ARBA" id="ARBA00023235"/>
    </source>
</evidence>
<keyword evidence="7 10" id="KW-0520">NAD</keyword>
<dbReference type="CDD" id="cd05247">
    <property type="entry name" value="UDP_G4E_1_SDR_e"/>
    <property type="match status" value="1"/>
</dbReference>
<name>A0A2A5J495_RHOSG</name>
<evidence type="ECO:0000256" key="1">
    <source>
        <dbReference type="ARBA" id="ARBA00000083"/>
    </source>
</evidence>
<feature type="domain" description="NAD-dependent epimerase/dehydratase" evidence="11">
    <location>
        <begin position="7"/>
        <end position="265"/>
    </location>
</feature>